<feature type="domain" description="WKF" evidence="2">
    <location>
        <begin position="132"/>
        <end position="197"/>
    </location>
</feature>
<dbReference type="STRING" id="1071380.I2H3N2"/>
<keyword evidence="4" id="KW-1185">Reference proteome</keyword>
<name>I2H3N2_HENB6</name>
<feature type="compositionally biased region" description="Basic residues" evidence="1">
    <location>
        <begin position="65"/>
        <end position="75"/>
    </location>
</feature>
<feature type="compositionally biased region" description="Basic and acidic residues" evidence="1">
    <location>
        <begin position="219"/>
        <end position="257"/>
    </location>
</feature>
<organism evidence="3 4">
    <name type="scientific">Henningerozyma blattae (strain ATCC 34711 / CBS 6284 / DSM 70876 / NBRC 10599 / NRRL Y-10934 / UCD 77-7)</name>
    <name type="common">Yeast</name>
    <name type="synonym">Tetrapisispora blattae</name>
    <dbReference type="NCBI Taxonomy" id="1071380"/>
    <lineage>
        <taxon>Eukaryota</taxon>
        <taxon>Fungi</taxon>
        <taxon>Dikarya</taxon>
        <taxon>Ascomycota</taxon>
        <taxon>Saccharomycotina</taxon>
        <taxon>Saccharomycetes</taxon>
        <taxon>Saccharomycetales</taxon>
        <taxon>Saccharomycetaceae</taxon>
        <taxon>Henningerozyma</taxon>
    </lineage>
</organism>
<evidence type="ECO:0000256" key="1">
    <source>
        <dbReference type="SAM" id="MobiDB-lite"/>
    </source>
</evidence>
<dbReference type="eggNOG" id="KOG4829">
    <property type="taxonomic scope" value="Eukaryota"/>
</dbReference>
<dbReference type="Proteomes" id="UP000002866">
    <property type="component" value="Chromosome 4"/>
</dbReference>
<accession>I2H3N2</accession>
<dbReference type="InterPro" id="IPR019327">
    <property type="entry name" value="WKF"/>
</dbReference>
<gene>
    <name evidence="3" type="primary">TBLA0D04880</name>
    <name evidence="3" type="ORF">TBLA_0D04880</name>
</gene>
<sequence length="296" mass="34813">MPSHVPAWKKIAIKKSQANSETNDGKKDNLIDNDPLNVTTHLASGSLTRKEKKRILRGEPESSSKRKKVPKTSKPIKKEKLSKEERQSNKSKVLRDQLRYLIEFFLEKIDTQLPEELLNLENVKFYYGDIDSKNLKKDNEDDTEKVIDVWKFSKQKQNWLIKHFLVLDEISEEYDSLLISYFKDLKGGSKMELYKKSLKICQSWNDYTKDQQRKIEEMINNSDKESNEKDSGKEEPTDDKNATDKTEQEKEETKEEELPMPNKYLVHRCKKLIDEWVSQDESGEIKAFDLNNFKLD</sequence>
<evidence type="ECO:0000313" key="4">
    <source>
        <dbReference type="Proteomes" id="UP000002866"/>
    </source>
</evidence>
<reference evidence="3 4" key="1">
    <citation type="journal article" date="2011" name="Proc. Natl. Acad. Sci. U.S.A.">
        <title>Evolutionary erosion of yeast sex chromosomes by mating-type switching accidents.</title>
        <authorList>
            <person name="Gordon J.L."/>
            <person name="Armisen D."/>
            <person name="Proux-Wera E."/>
            <person name="Oheigeartaigh S.S."/>
            <person name="Byrne K.P."/>
            <person name="Wolfe K.H."/>
        </authorList>
    </citation>
    <scope>NUCLEOTIDE SEQUENCE [LARGE SCALE GENOMIC DNA]</scope>
    <source>
        <strain evidence="4">ATCC 34711 / CBS 6284 / DSM 70876 / NBRC 10599 / NRRL Y-10934 / UCD 77-7</strain>
    </source>
</reference>
<feature type="compositionally biased region" description="Polar residues" evidence="1">
    <location>
        <begin position="36"/>
        <end position="47"/>
    </location>
</feature>
<dbReference type="FunCoup" id="I2H3N2">
    <property type="interactions" value="239"/>
</dbReference>
<dbReference type="EMBL" id="HE806319">
    <property type="protein sequence ID" value="CCH60984.1"/>
    <property type="molecule type" value="Genomic_DNA"/>
</dbReference>
<dbReference type="OrthoDB" id="10261563at2759"/>
<dbReference type="InParanoid" id="I2H3N2"/>
<proteinExistence type="predicted"/>
<dbReference type="AlphaFoldDB" id="I2H3N2"/>
<dbReference type="GeneID" id="14496020"/>
<dbReference type="Pfam" id="PF10180">
    <property type="entry name" value="WKF"/>
    <property type="match status" value="1"/>
</dbReference>
<dbReference type="GO" id="GO:0000470">
    <property type="term" value="P:maturation of LSU-rRNA"/>
    <property type="evidence" value="ECO:0007669"/>
    <property type="project" value="EnsemblFungi"/>
</dbReference>
<dbReference type="HOGENOM" id="CLU_086740_0_0_1"/>
<dbReference type="PANTHER" id="PTHR22306:SF2">
    <property type="entry name" value="CHROMOSOME 7 OPEN READING FRAME 50"/>
    <property type="match status" value="1"/>
</dbReference>
<dbReference type="KEGG" id="tbl:TBLA_0D04880"/>
<evidence type="ECO:0000259" key="2">
    <source>
        <dbReference type="Pfam" id="PF10180"/>
    </source>
</evidence>
<dbReference type="RefSeq" id="XP_004180503.1">
    <property type="nucleotide sequence ID" value="XM_004180455.1"/>
</dbReference>
<feature type="region of interest" description="Disordered" evidence="1">
    <location>
        <begin position="1"/>
        <end position="88"/>
    </location>
</feature>
<protein>
    <recommendedName>
        <fullName evidence="2">WKF domain-containing protein</fullName>
    </recommendedName>
</protein>
<feature type="region of interest" description="Disordered" evidence="1">
    <location>
        <begin position="219"/>
        <end position="260"/>
    </location>
</feature>
<dbReference type="PANTHER" id="PTHR22306">
    <property type="entry name" value="CHROMOSOME 7 OPEN READING FRAME 50"/>
    <property type="match status" value="1"/>
</dbReference>
<dbReference type="OMA" id="ISKWNTQ"/>
<evidence type="ECO:0000313" key="3">
    <source>
        <dbReference type="EMBL" id="CCH60984.1"/>
    </source>
</evidence>
<feature type="compositionally biased region" description="Basic and acidic residues" evidence="1">
    <location>
        <begin position="76"/>
        <end position="88"/>
    </location>
</feature>
<dbReference type="GO" id="GO:0003723">
    <property type="term" value="F:RNA binding"/>
    <property type="evidence" value="ECO:0007669"/>
    <property type="project" value="EnsemblFungi"/>
</dbReference>
<dbReference type="GO" id="GO:0005730">
    <property type="term" value="C:nucleolus"/>
    <property type="evidence" value="ECO:0007669"/>
    <property type="project" value="EnsemblFungi"/>
</dbReference>